<evidence type="ECO:0000256" key="1">
    <source>
        <dbReference type="SAM" id="Phobius"/>
    </source>
</evidence>
<proteinExistence type="predicted"/>
<accession>A0A7W8ELZ4</accession>
<keyword evidence="1" id="KW-1133">Transmembrane helix</keyword>
<keyword evidence="1" id="KW-0812">Transmembrane</keyword>
<feature type="transmembrane region" description="Helical" evidence="1">
    <location>
        <begin position="320"/>
        <end position="341"/>
    </location>
</feature>
<reference evidence="2 3" key="1">
    <citation type="submission" date="2020-08" db="EMBL/GenBank/DDBJ databases">
        <title>Genomic Encyclopedia of Type Strains, Phase IV (KMG-IV): sequencing the most valuable type-strain genomes for metagenomic binning, comparative biology and taxonomic classification.</title>
        <authorList>
            <person name="Goeker M."/>
        </authorList>
    </citation>
    <scope>NUCLEOTIDE SEQUENCE [LARGE SCALE GENOMIC DNA]</scope>
    <source>
        <strain evidence="2 3">DSM 45385</strain>
    </source>
</reference>
<dbReference type="RefSeq" id="WP_221341758.1">
    <property type="nucleotide sequence ID" value="NZ_JACHIN010000023.1"/>
</dbReference>
<organism evidence="2 3">
    <name type="scientific">Nonomuraea endophytica</name>
    <dbReference type="NCBI Taxonomy" id="714136"/>
    <lineage>
        <taxon>Bacteria</taxon>
        <taxon>Bacillati</taxon>
        <taxon>Actinomycetota</taxon>
        <taxon>Actinomycetes</taxon>
        <taxon>Streptosporangiales</taxon>
        <taxon>Streptosporangiaceae</taxon>
        <taxon>Nonomuraea</taxon>
    </lineage>
</organism>
<dbReference type="EMBL" id="JACHIN010000023">
    <property type="protein sequence ID" value="MBB5084429.1"/>
    <property type="molecule type" value="Genomic_DNA"/>
</dbReference>
<feature type="transmembrane region" description="Helical" evidence="1">
    <location>
        <begin position="110"/>
        <end position="132"/>
    </location>
</feature>
<keyword evidence="3" id="KW-1185">Reference proteome</keyword>
<feature type="transmembrane region" description="Helical" evidence="1">
    <location>
        <begin position="215"/>
        <end position="236"/>
    </location>
</feature>
<name>A0A7W8ELZ4_9ACTN</name>
<evidence type="ECO:0008006" key="4">
    <source>
        <dbReference type="Google" id="ProtNLM"/>
    </source>
</evidence>
<evidence type="ECO:0000313" key="2">
    <source>
        <dbReference type="EMBL" id="MBB5084429.1"/>
    </source>
</evidence>
<dbReference type="AlphaFoldDB" id="A0A7W8ELZ4"/>
<feature type="transmembrane region" description="Helical" evidence="1">
    <location>
        <begin position="361"/>
        <end position="388"/>
    </location>
</feature>
<sequence>MTQTVRLRPLSLVEEGEEVLVGDPESGTFITIPAVGGVVITALQRGATTEEAAREAEAFAGEPVDVPSFVEVLQELGFVDDGEQQEAPKTAPIQGRRWLAGVREEHVRPFFGPVAWTIYAACAVFCLAVFVLEPRLFPKPGEDAFVMADIGLSALLLVPFSMASMALHEAGHWLAARAIGIRSRFGVDRRMMLLVFETDLTQVWSVPRRRRYGPLLGGMAIDVVTLAILLGIRLTGPPEPVDATLAVWVFVKLTGLLWQCMIFMRTDLYAVLVNWLGCRNLWEVKSLMLRRAFGRLTPAQAEELAAAAPADIRAAKWFRWVWLAGFAGVLAWFWFLLLPVVVTVLEWTAEGLALGPLTATFWYRLLCATLLLGPETLAAAMAVVHWAGRLRAARGRARVPQPQEG</sequence>
<evidence type="ECO:0000313" key="3">
    <source>
        <dbReference type="Proteomes" id="UP000568380"/>
    </source>
</evidence>
<feature type="transmembrane region" description="Helical" evidence="1">
    <location>
        <begin position="144"/>
        <end position="167"/>
    </location>
</feature>
<keyword evidence="1" id="KW-0472">Membrane</keyword>
<comment type="caution">
    <text evidence="2">The sequence shown here is derived from an EMBL/GenBank/DDBJ whole genome shotgun (WGS) entry which is preliminary data.</text>
</comment>
<gene>
    <name evidence="2" type="ORF">HNR40_009938</name>
</gene>
<protein>
    <recommendedName>
        <fullName evidence="4">PqqD family protein</fullName>
    </recommendedName>
</protein>
<dbReference type="Proteomes" id="UP000568380">
    <property type="component" value="Unassembled WGS sequence"/>
</dbReference>